<name>A0A9P4IEG7_9PEZI</name>
<keyword evidence="4" id="KW-1185">Reference proteome</keyword>
<dbReference type="OrthoDB" id="5409186at2759"/>
<sequence>MQFTTILTLAGVAAVASATVYDAAPFALVKRQGGDSFIPGSVVVGDTCPSGQLPCGTQWCTIPSRGDVCCKEGYACPGGSFCLTQGYCCPDGDDPKECARANGVSLPPDFNTSPLPPSSAAASSSSASSSVVATTPSSAPVVSSTPSSAPAPVVSSTPSSSAPPFPTSSSTTPKVLPTGTGAGSFTQPPTSLFTGAANAHAEIGGGLAFVLAVFGYLV</sequence>
<organism evidence="3 4">
    <name type="scientific">Rhizodiscina lignyota</name>
    <dbReference type="NCBI Taxonomy" id="1504668"/>
    <lineage>
        <taxon>Eukaryota</taxon>
        <taxon>Fungi</taxon>
        <taxon>Dikarya</taxon>
        <taxon>Ascomycota</taxon>
        <taxon>Pezizomycotina</taxon>
        <taxon>Dothideomycetes</taxon>
        <taxon>Pleosporomycetidae</taxon>
        <taxon>Aulographales</taxon>
        <taxon>Rhizodiscinaceae</taxon>
        <taxon>Rhizodiscina</taxon>
    </lineage>
</organism>
<protein>
    <recommendedName>
        <fullName evidence="5">GPI anchored serine-threonine rich protein</fullName>
    </recommendedName>
</protein>
<evidence type="ECO:0000256" key="1">
    <source>
        <dbReference type="SAM" id="MobiDB-lite"/>
    </source>
</evidence>
<reference evidence="3" key="1">
    <citation type="journal article" date="2020" name="Stud. Mycol.">
        <title>101 Dothideomycetes genomes: a test case for predicting lifestyles and emergence of pathogens.</title>
        <authorList>
            <person name="Haridas S."/>
            <person name="Albert R."/>
            <person name="Binder M."/>
            <person name="Bloem J."/>
            <person name="Labutti K."/>
            <person name="Salamov A."/>
            <person name="Andreopoulos B."/>
            <person name="Baker S."/>
            <person name="Barry K."/>
            <person name="Bills G."/>
            <person name="Bluhm B."/>
            <person name="Cannon C."/>
            <person name="Castanera R."/>
            <person name="Culley D."/>
            <person name="Daum C."/>
            <person name="Ezra D."/>
            <person name="Gonzalez J."/>
            <person name="Henrissat B."/>
            <person name="Kuo A."/>
            <person name="Liang C."/>
            <person name="Lipzen A."/>
            <person name="Lutzoni F."/>
            <person name="Magnuson J."/>
            <person name="Mondo S."/>
            <person name="Nolan M."/>
            <person name="Ohm R."/>
            <person name="Pangilinan J."/>
            <person name="Park H.-J."/>
            <person name="Ramirez L."/>
            <person name="Alfaro M."/>
            <person name="Sun H."/>
            <person name="Tritt A."/>
            <person name="Yoshinaga Y."/>
            <person name="Zwiers L.-H."/>
            <person name="Turgeon B."/>
            <person name="Goodwin S."/>
            <person name="Spatafora J."/>
            <person name="Crous P."/>
            <person name="Grigoriev I."/>
        </authorList>
    </citation>
    <scope>NUCLEOTIDE SEQUENCE</scope>
    <source>
        <strain evidence="3">CBS 133067</strain>
    </source>
</reference>
<feature type="compositionally biased region" description="Low complexity" evidence="1">
    <location>
        <begin position="136"/>
        <end position="160"/>
    </location>
</feature>
<keyword evidence="2" id="KW-0732">Signal</keyword>
<accession>A0A9P4IEG7</accession>
<evidence type="ECO:0000313" key="4">
    <source>
        <dbReference type="Proteomes" id="UP000799772"/>
    </source>
</evidence>
<dbReference type="AlphaFoldDB" id="A0A9P4IEG7"/>
<feature type="chain" id="PRO_5040140629" description="GPI anchored serine-threonine rich protein" evidence="2">
    <location>
        <begin position="19"/>
        <end position="218"/>
    </location>
</feature>
<feature type="signal peptide" evidence="2">
    <location>
        <begin position="1"/>
        <end position="18"/>
    </location>
</feature>
<dbReference type="EMBL" id="ML978127">
    <property type="protein sequence ID" value="KAF2098167.1"/>
    <property type="molecule type" value="Genomic_DNA"/>
</dbReference>
<evidence type="ECO:0000256" key="2">
    <source>
        <dbReference type="SAM" id="SignalP"/>
    </source>
</evidence>
<evidence type="ECO:0008006" key="5">
    <source>
        <dbReference type="Google" id="ProtNLM"/>
    </source>
</evidence>
<proteinExistence type="predicted"/>
<feature type="region of interest" description="Disordered" evidence="1">
    <location>
        <begin position="136"/>
        <end position="187"/>
    </location>
</feature>
<gene>
    <name evidence="3" type="ORF">NA57DRAFT_57333</name>
</gene>
<evidence type="ECO:0000313" key="3">
    <source>
        <dbReference type="EMBL" id="KAF2098167.1"/>
    </source>
</evidence>
<dbReference type="Proteomes" id="UP000799772">
    <property type="component" value="Unassembled WGS sequence"/>
</dbReference>
<comment type="caution">
    <text evidence="3">The sequence shown here is derived from an EMBL/GenBank/DDBJ whole genome shotgun (WGS) entry which is preliminary data.</text>
</comment>